<keyword evidence="1" id="KW-0238">DNA-binding</keyword>
<gene>
    <name evidence="3" type="ORF">NRB20_63960</name>
</gene>
<evidence type="ECO:0000313" key="3">
    <source>
        <dbReference type="EMBL" id="MQY23269.1"/>
    </source>
</evidence>
<dbReference type="GO" id="GO:0003700">
    <property type="term" value="F:DNA-binding transcription factor activity"/>
    <property type="evidence" value="ECO:0007669"/>
    <property type="project" value="InterPro"/>
</dbReference>
<dbReference type="PROSITE" id="PS50937">
    <property type="entry name" value="HTH_MERR_2"/>
    <property type="match status" value="1"/>
</dbReference>
<dbReference type="CDD" id="cd00592">
    <property type="entry name" value="HTH_MerR-like"/>
    <property type="match status" value="1"/>
</dbReference>
<dbReference type="GO" id="GO:0003677">
    <property type="term" value="F:DNA binding"/>
    <property type="evidence" value="ECO:0007669"/>
    <property type="project" value="UniProtKB-KW"/>
</dbReference>
<dbReference type="RefSeq" id="WP_153415039.1">
    <property type="nucleotide sequence ID" value="NZ_WEGK01000018.1"/>
</dbReference>
<evidence type="ECO:0000256" key="1">
    <source>
        <dbReference type="ARBA" id="ARBA00023125"/>
    </source>
</evidence>
<protein>
    <recommendedName>
        <fullName evidence="2">HTH merR-type domain-containing protein</fullName>
    </recommendedName>
</protein>
<dbReference type="Pfam" id="PF13411">
    <property type="entry name" value="MerR_1"/>
    <property type="match status" value="1"/>
</dbReference>
<dbReference type="Proteomes" id="UP000438448">
    <property type="component" value="Unassembled WGS sequence"/>
</dbReference>
<comment type="caution">
    <text evidence="3">The sequence shown here is derived from an EMBL/GenBank/DDBJ whole genome shotgun (WGS) entry which is preliminary data.</text>
</comment>
<dbReference type="InterPro" id="IPR009061">
    <property type="entry name" value="DNA-bd_dom_put_sf"/>
</dbReference>
<dbReference type="SUPFAM" id="SSF46955">
    <property type="entry name" value="Putative DNA-binding domain"/>
    <property type="match status" value="1"/>
</dbReference>
<evidence type="ECO:0000259" key="2">
    <source>
        <dbReference type="PROSITE" id="PS50937"/>
    </source>
</evidence>
<accession>A0A7K0DCC5</accession>
<dbReference type="OrthoDB" id="9809391at2"/>
<name>A0A7K0DCC5_9NOCA</name>
<dbReference type="AlphaFoldDB" id="A0A7K0DCC5"/>
<dbReference type="Gene3D" id="1.10.1660.10">
    <property type="match status" value="1"/>
</dbReference>
<evidence type="ECO:0000313" key="4">
    <source>
        <dbReference type="Proteomes" id="UP000438448"/>
    </source>
</evidence>
<dbReference type="SMART" id="SM00422">
    <property type="entry name" value="HTH_MERR"/>
    <property type="match status" value="1"/>
</dbReference>
<dbReference type="InterPro" id="IPR000551">
    <property type="entry name" value="MerR-type_HTH_dom"/>
</dbReference>
<organism evidence="3 4">
    <name type="scientific">Nocardia macrotermitis</name>
    <dbReference type="NCBI Taxonomy" id="2585198"/>
    <lineage>
        <taxon>Bacteria</taxon>
        <taxon>Bacillati</taxon>
        <taxon>Actinomycetota</taxon>
        <taxon>Actinomycetes</taxon>
        <taxon>Mycobacteriales</taxon>
        <taxon>Nocardiaceae</taxon>
        <taxon>Nocardia</taxon>
    </lineage>
</organism>
<dbReference type="PRINTS" id="PR00040">
    <property type="entry name" value="HTHMERR"/>
</dbReference>
<sequence length="310" mass="33657">MTEITHREGLVGIGELSRLIGVPVRTIRFYCDEGLVQPHRSSGGHRLFDPAAVDRLRSVRRLRALGLGLTAITAVLDGTMSITEAVAAEQAALDTELGALVWRRAILAAAQDAPSGARATRLDLLAAVGDPHSAHRDLVAFWQRLLAPASASVFEGFVVMNVPTPPTDPTPEQVLAYAELVGTATDPALAAAISRQLWRSDPASIRHPRELLAGISEACAMVEPLLSAHVPPRPGPELDCFLDAHATARRALDTPRFRRQIRCGTDDFDPRVQRYRELTGEITATTTAGAALRWLRQALEFRPPEQTDEP</sequence>
<keyword evidence="4" id="KW-1185">Reference proteome</keyword>
<dbReference type="InterPro" id="IPR047057">
    <property type="entry name" value="MerR_fam"/>
</dbReference>
<dbReference type="PANTHER" id="PTHR30204">
    <property type="entry name" value="REDOX-CYCLING DRUG-SENSING TRANSCRIPTIONAL ACTIVATOR SOXR"/>
    <property type="match status" value="1"/>
</dbReference>
<reference evidence="3 4" key="1">
    <citation type="submission" date="2019-10" db="EMBL/GenBank/DDBJ databases">
        <title>Nocardia macrotermitis sp. nov. and Nocardia aurantia sp. nov., isolated from the gut of fungus growing-termite Macrotermes natalensis.</title>
        <authorList>
            <person name="Benndorf R."/>
            <person name="Schwitalla J."/>
            <person name="Martin K."/>
            <person name="De Beer W."/>
            <person name="Kaster A.-K."/>
            <person name="Vollmers J."/>
            <person name="Poulsen M."/>
            <person name="Beemelmanns C."/>
        </authorList>
    </citation>
    <scope>NUCLEOTIDE SEQUENCE [LARGE SCALE GENOMIC DNA]</scope>
    <source>
        <strain evidence="3 4">RB20</strain>
    </source>
</reference>
<proteinExistence type="predicted"/>
<dbReference type="PANTHER" id="PTHR30204:SF93">
    <property type="entry name" value="HTH MERR-TYPE DOMAIN-CONTAINING PROTEIN"/>
    <property type="match status" value="1"/>
</dbReference>
<feature type="domain" description="HTH merR-type" evidence="2">
    <location>
        <begin position="13"/>
        <end position="78"/>
    </location>
</feature>
<dbReference type="EMBL" id="WEGK01000018">
    <property type="protein sequence ID" value="MQY23269.1"/>
    <property type="molecule type" value="Genomic_DNA"/>
</dbReference>